<proteinExistence type="predicted"/>
<gene>
    <name evidence="1" type="ORF">Cvel_14590</name>
</gene>
<dbReference type="EMBL" id="CDMZ01000048">
    <property type="protein sequence ID" value="CEM05369.1"/>
    <property type="molecule type" value="Genomic_DNA"/>
</dbReference>
<accession>A0A0G4F1Z4</accession>
<dbReference type="PhylomeDB" id="A0A0G4F1Z4"/>
<organism evidence="1">
    <name type="scientific">Chromera velia CCMP2878</name>
    <dbReference type="NCBI Taxonomy" id="1169474"/>
    <lineage>
        <taxon>Eukaryota</taxon>
        <taxon>Sar</taxon>
        <taxon>Alveolata</taxon>
        <taxon>Colpodellida</taxon>
        <taxon>Chromeraceae</taxon>
        <taxon>Chromera</taxon>
    </lineage>
</organism>
<dbReference type="AlphaFoldDB" id="A0A0G4F1Z4"/>
<evidence type="ECO:0000313" key="1">
    <source>
        <dbReference type="EMBL" id="CEM05369.1"/>
    </source>
</evidence>
<sequence length="457" mass="51198">MGTLCTKEQAIDDPISLGYENFAKIEDWGRCKGGAKIVPDRKAMVYYQIKDRFRSSYKAASEGWQHAFPMMARDVFGHPRNHVAFIEPAVLTHLLPFLYEKSLYRAATVCPHWFAAIVKALGDIASDLDLEVRKAVFPFLDVRRARTDWNVIHTADVGVRYDRIYWGEVTPVAQNQTVEISYSFCYVEGAEAGNSTSASTADGTSTVYNFYKGGRCGDAATDAPSSSAAAAASERETGSAWGAGQMAEDRGRKRYSASYKFSVLPKGSKRRIWAERDICRHHGDEARIATTPWIMPVCVGDVVEFGVQLANLVGAVDLDSVRMEKVNISKFRLDECFYETDWTIGRKWENRALFEAQTVERVDDHPPEHFAPHLRHVWTLYSGGDIVVSKSLHVAEKNGAVPNSVRHLGVVWEVYNPDASVVVPLKRSLIYHDRQASIQLRQGDELLFYVMKGGKMA</sequence>
<dbReference type="VEuPathDB" id="CryptoDB:Cvel_14590"/>
<reference evidence="1" key="1">
    <citation type="submission" date="2014-11" db="EMBL/GenBank/DDBJ databases">
        <authorList>
            <person name="Otto D Thomas"/>
            <person name="Naeem Raeece"/>
        </authorList>
    </citation>
    <scope>NUCLEOTIDE SEQUENCE</scope>
</reference>
<name>A0A0G4F1Z4_9ALVE</name>
<protein>
    <submittedName>
        <fullName evidence="1">Uncharacterized protein</fullName>
    </submittedName>
</protein>